<comment type="caution">
    <text evidence="2">The sequence shown here is derived from an EMBL/GenBank/DDBJ whole genome shotgun (WGS) entry which is preliminary data.</text>
</comment>
<dbReference type="RefSeq" id="WP_168003144.1">
    <property type="nucleotide sequence ID" value="NZ_JAATEO010000029.1"/>
</dbReference>
<dbReference type="EMBL" id="JAATEO010000029">
    <property type="protein sequence ID" value="NJP34791.1"/>
    <property type="molecule type" value="Genomic_DNA"/>
</dbReference>
<dbReference type="Proteomes" id="UP000783871">
    <property type="component" value="Unassembled WGS sequence"/>
</dbReference>
<evidence type="ECO:0000313" key="3">
    <source>
        <dbReference type="Proteomes" id="UP000783871"/>
    </source>
</evidence>
<feature type="non-terminal residue" evidence="2">
    <location>
        <position position="1126"/>
    </location>
</feature>
<dbReference type="Gene3D" id="1.25.40.10">
    <property type="entry name" value="Tetratricopeptide repeat domain"/>
    <property type="match status" value="2"/>
</dbReference>
<reference evidence="2 3" key="1">
    <citation type="submission" date="2020-03" db="EMBL/GenBank/DDBJ databases">
        <title>WGS of actinomycetes isolated from Thailand.</title>
        <authorList>
            <person name="Thawai C."/>
        </authorList>
    </citation>
    <scope>NUCLEOTIDE SEQUENCE [LARGE SCALE GENOMIC DNA]</scope>
    <source>
        <strain evidence="2 3">HSS6-12</strain>
    </source>
</reference>
<gene>
    <name evidence="2" type="ORF">HCJ94_23105</name>
</gene>
<evidence type="ECO:0000259" key="1">
    <source>
        <dbReference type="Pfam" id="PF20698"/>
    </source>
</evidence>
<protein>
    <recommendedName>
        <fullName evidence="1">PIN domain-containing protein</fullName>
    </recommendedName>
</protein>
<accession>A0ABX0ZFG2</accession>
<evidence type="ECO:0000313" key="2">
    <source>
        <dbReference type="EMBL" id="NJP34791.1"/>
    </source>
</evidence>
<dbReference type="SUPFAM" id="SSF48452">
    <property type="entry name" value="TPR-like"/>
    <property type="match status" value="1"/>
</dbReference>
<name>A0ABX0ZFG2_9ACTN</name>
<organism evidence="2 3">
    <name type="scientific">Micromonospora thermarum</name>
    <dbReference type="NCBI Taxonomy" id="2720024"/>
    <lineage>
        <taxon>Bacteria</taxon>
        <taxon>Bacillati</taxon>
        <taxon>Actinomycetota</taxon>
        <taxon>Actinomycetes</taxon>
        <taxon>Micromonosporales</taxon>
        <taxon>Micromonosporaceae</taxon>
        <taxon>Micromonospora</taxon>
    </lineage>
</organism>
<dbReference type="InterPro" id="IPR048987">
    <property type="entry name" value="PIN-TPR-GreABC"/>
</dbReference>
<dbReference type="Pfam" id="PF20698">
    <property type="entry name" value="PIN-TPR-GreABC"/>
    <property type="match status" value="1"/>
</dbReference>
<dbReference type="InterPro" id="IPR011990">
    <property type="entry name" value="TPR-like_helical_dom_sf"/>
</dbReference>
<keyword evidence="3" id="KW-1185">Reference proteome</keyword>
<sequence>MATLGVFLLSVPLAFAVNAGSAEGRWPGWLDLVRRHPFWSVAILGLASVTVIAVTVIRENGGPAPASTVDLCAAEGRLQRRFDEAELDKAGTDDRLEALPPYPRALIRDSGDRAAIWKVVAPFADAAVDPRRLASEWAAAPPPAIDELPAVGQLAVAELLVAHGQPAAAVEHLRAALRLGATPRAYWLVRAAQMVWTTEGQSSRRATDLLTEAQGVDPGYPLLKAVRLIDSGEWKGAEDALTGWFPSAPGERDTALSVLGVTLEQQQRLDEAISAIEGGAIATSNAGLLLQLSRMLLSRSVQGGGDSRWKDAYRSIEVALRARNLRRSWRGDSAEAVVAAAEAAIIADDHQQVWSITRPPPDGDATTNEAADDRVLPLAAMGAALTGRIAKARDLVANAPDGYVRKRVEAEIASSPLRDGAPGTTATAAWMDVYRASTTDEQKLQALRGLAMEGATDQIALDDLRPRYPQVIAEIEMAVEVMSISGPSADERLRELESRTPLASVRRADLLRPRDPELAASVLADATARWNDPRLLLLAVDCYIDAGRWADADSLAQQAIADSGMLWPGRTTLLRRIVFVQSFLANWPKVATACRALLEVDPNDDDARWNLAFARFRSGELHDAWRTLNRSSVAAEVSTPHRAIFLLDLVRRYGDATRVARTALEMLRAFPDDQGVHAAAINAVTMRADRADLPDDIGLQVTAAWSSFIERYPDSEVMTRYTIHEGDNPLAEIESQLREHEAAYRQVLSMVQDQMLPIGLFDRVVGKPYSAIFPYRPLGYHRAAFSASHDITVELEMACSASTNICIIDASALYTLALIPEFAQALISLTHRPTIIDAALRDLAEADDHFNMPTSGTIAYDADLGRIVTAENDPDIVRRQQEQIRAMLATARQLRRLIHPTLVHLRPMGEEREPVWLLTVDAAKDTDSVIWADDLGLRRLAHSLGLKTFGTWSLLSVARERQRIDDSQLDKATRMLIREYVVDLPFNQAALLSVAAEQNWEPRSVATVLSRPASWVNVEPAIELFREAFRKAPGEMRAGWAYATLQGLAKASLPEHRHNNLVGLAAATLGDDWTRPEQSSALIAGLEAADPEEACGITRAALDRVWKQVKERYPLPDAATVFLHII</sequence>
<proteinExistence type="predicted"/>
<feature type="domain" description="PIN" evidence="1">
    <location>
        <begin position="807"/>
        <end position="943"/>
    </location>
</feature>